<gene>
    <name evidence="1 3" type="ORF">P152DRAFT_375392</name>
</gene>
<feature type="non-terminal residue" evidence="1">
    <location>
        <position position="1"/>
    </location>
</feature>
<name>A0A6G1GDK3_9PEZI</name>
<reference evidence="3" key="2">
    <citation type="submission" date="2020-04" db="EMBL/GenBank/DDBJ databases">
        <authorList>
            <consortium name="NCBI Genome Project"/>
        </authorList>
    </citation>
    <scope>NUCLEOTIDE SEQUENCE</scope>
    <source>
        <strain evidence="3">CBS 781.70</strain>
    </source>
</reference>
<evidence type="ECO:0000313" key="3">
    <source>
        <dbReference type="RefSeq" id="XP_033537725.1"/>
    </source>
</evidence>
<protein>
    <submittedName>
        <fullName evidence="1 3">Uncharacterized protein</fullName>
    </submittedName>
</protein>
<keyword evidence="2" id="KW-1185">Reference proteome</keyword>
<dbReference type="RefSeq" id="XP_033537725.1">
    <property type="nucleotide sequence ID" value="XM_033675602.1"/>
</dbReference>
<reference evidence="3" key="3">
    <citation type="submission" date="2025-04" db="UniProtKB">
        <authorList>
            <consortium name="RefSeq"/>
        </authorList>
    </citation>
    <scope>IDENTIFICATION</scope>
    <source>
        <strain evidence="3">CBS 781.70</strain>
    </source>
</reference>
<evidence type="ECO:0000313" key="1">
    <source>
        <dbReference type="EMBL" id="KAF1816094.1"/>
    </source>
</evidence>
<reference evidence="1 3" key="1">
    <citation type="submission" date="2020-01" db="EMBL/GenBank/DDBJ databases">
        <authorList>
            <consortium name="DOE Joint Genome Institute"/>
            <person name="Haridas S."/>
            <person name="Albert R."/>
            <person name="Binder M."/>
            <person name="Bloem J."/>
            <person name="Labutti K."/>
            <person name="Salamov A."/>
            <person name="Andreopoulos B."/>
            <person name="Baker S.E."/>
            <person name="Barry K."/>
            <person name="Bills G."/>
            <person name="Bluhm B.H."/>
            <person name="Cannon C."/>
            <person name="Castanera R."/>
            <person name="Culley D.E."/>
            <person name="Daum C."/>
            <person name="Ezra D."/>
            <person name="Gonzalez J.B."/>
            <person name="Henrissat B."/>
            <person name="Kuo A."/>
            <person name="Liang C."/>
            <person name="Lipzen A."/>
            <person name="Lutzoni F."/>
            <person name="Magnuson J."/>
            <person name="Mondo S."/>
            <person name="Nolan M."/>
            <person name="Ohm R."/>
            <person name="Pangilinan J."/>
            <person name="Park H.-J."/>
            <person name="Ramirez L."/>
            <person name="Alfaro M."/>
            <person name="Sun H."/>
            <person name="Tritt A."/>
            <person name="Yoshinaga Y."/>
            <person name="Zwiers L.-H."/>
            <person name="Turgeon B.G."/>
            <person name="Goodwin S.B."/>
            <person name="Spatafora J.W."/>
            <person name="Crous P.W."/>
            <person name="Grigoriev I.V."/>
        </authorList>
    </citation>
    <scope>NUCLEOTIDE SEQUENCE</scope>
    <source>
        <strain evidence="1 3">CBS 781.70</strain>
    </source>
</reference>
<evidence type="ECO:0000313" key="2">
    <source>
        <dbReference type="Proteomes" id="UP000504638"/>
    </source>
</evidence>
<feature type="non-terminal residue" evidence="1">
    <location>
        <position position="69"/>
    </location>
</feature>
<dbReference type="OrthoDB" id="282973at2759"/>
<accession>A0A6G1GDK3</accession>
<sequence length="69" mass="7793">GWPDDAPLHATFWHAVTEARERDRTVLDKFIRFEDKSSGQGFDHCTTDECARAKICYMRSGSTALGARC</sequence>
<dbReference type="GeneID" id="54416172"/>
<dbReference type="EMBL" id="ML975150">
    <property type="protein sequence ID" value="KAF1816094.1"/>
    <property type="molecule type" value="Genomic_DNA"/>
</dbReference>
<organism evidence="1">
    <name type="scientific">Eremomyces bilateralis CBS 781.70</name>
    <dbReference type="NCBI Taxonomy" id="1392243"/>
    <lineage>
        <taxon>Eukaryota</taxon>
        <taxon>Fungi</taxon>
        <taxon>Dikarya</taxon>
        <taxon>Ascomycota</taxon>
        <taxon>Pezizomycotina</taxon>
        <taxon>Dothideomycetes</taxon>
        <taxon>Dothideomycetes incertae sedis</taxon>
        <taxon>Eremomycetales</taxon>
        <taxon>Eremomycetaceae</taxon>
        <taxon>Eremomyces</taxon>
    </lineage>
</organism>
<proteinExistence type="predicted"/>
<dbReference type="AlphaFoldDB" id="A0A6G1GDK3"/>
<dbReference type="Proteomes" id="UP000504638">
    <property type="component" value="Unplaced"/>
</dbReference>